<dbReference type="OMA" id="FIKELHM"/>
<accession>X6MPL7</accession>
<dbReference type="GO" id="GO:0033550">
    <property type="term" value="F:MAP kinase tyrosine phosphatase activity"/>
    <property type="evidence" value="ECO:0007669"/>
    <property type="project" value="TreeGrafter"/>
</dbReference>
<organism evidence="7 8">
    <name type="scientific">Reticulomyxa filosa</name>
    <dbReference type="NCBI Taxonomy" id="46433"/>
    <lineage>
        <taxon>Eukaryota</taxon>
        <taxon>Sar</taxon>
        <taxon>Rhizaria</taxon>
        <taxon>Retaria</taxon>
        <taxon>Foraminifera</taxon>
        <taxon>Monothalamids</taxon>
        <taxon>Reticulomyxidae</taxon>
        <taxon>Reticulomyxa</taxon>
    </lineage>
</organism>
<protein>
    <recommendedName>
        <fullName evidence="2">protein-tyrosine-phosphatase</fullName>
        <ecNumber evidence="2">3.1.3.48</ecNumber>
    </recommendedName>
</protein>
<dbReference type="SMART" id="SM00195">
    <property type="entry name" value="DSPc"/>
    <property type="match status" value="1"/>
</dbReference>
<evidence type="ECO:0000256" key="4">
    <source>
        <dbReference type="ARBA" id="ARBA00022912"/>
    </source>
</evidence>
<dbReference type="OrthoDB" id="10252009at2759"/>
<keyword evidence="3" id="KW-0378">Hydrolase</keyword>
<dbReference type="EC" id="3.1.3.48" evidence="2"/>
<evidence type="ECO:0000313" key="8">
    <source>
        <dbReference type="Proteomes" id="UP000023152"/>
    </source>
</evidence>
<dbReference type="PROSITE" id="PS50054">
    <property type="entry name" value="TYR_PHOSPHATASE_DUAL"/>
    <property type="match status" value="1"/>
</dbReference>
<evidence type="ECO:0000256" key="3">
    <source>
        <dbReference type="ARBA" id="ARBA00022801"/>
    </source>
</evidence>
<dbReference type="InterPro" id="IPR000340">
    <property type="entry name" value="Dual-sp_phosphatase_cat-dom"/>
</dbReference>
<dbReference type="SUPFAM" id="SSF52799">
    <property type="entry name" value="(Phosphotyrosine protein) phosphatases II"/>
    <property type="match status" value="1"/>
</dbReference>
<dbReference type="Pfam" id="PF00782">
    <property type="entry name" value="DSPc"/>
    <property type="match status" value="1"/>
</dbReference>
<dbReference type="EMBL" id="ASPP01018696">
    <property type="protein sequence ID" value="ETO15923.1"/>
    <property type="molecule type" value="Genomic_DNA"/>
</dbReference>
<dbReference type="InterPro" id="IPR029021">
    <property type="entry name" value="Prot-tyrosine_phosphatase-like"/>
</dbReference>
<dbReference type="PANTHER" id="PTHR10159:SF519">
    <property type="entry name" value="DUAL SPECIFICITY PROTEIN PHOSPHATASE MPK3"/>
    <property type="match status" value="1"/>
</dbReference>
<keyword evidence="4" id="KW-0904">Protein phosphatase</keyword>
<reference evidence="7 8" key="1">
    <citation type="journal article" date="2013" name="Curr. Biol.">
        <title>The Genome of the Foraminiferan Reticulomyxa filosa.</title>
        <authorList>
            <person name="Glockner G."/>
            <person name="Hulsmann N."/>
            <person name="Schleicher M."/>
            <person name="Noegel A.A."/>
            <person name="Eichinger L."/>
            <person name="Gallinger C."/>
            <person name="Pawlowski J."/>
            <person name="Sierra R."/>
            <person name="Euteneuer U."/>
            <person name="Pillet L."/>
            <person name="Moustafa A."/>
            <person name="Platzer M."/>
            <person name="Groth M."/>
            <person name="Szafranski K."/>
            <person name="Schliwa M."/>
        </authorList>
    </citation>
    <scope>NUCLEOTIDE SEQUENCE [LARGE SCALE GENOMIC DNA]</scope>
</reference>
<evidence type="ECO:0000256" key="1">
    <source>
        <dbReference type="ARBA" id="ARBA00008601"/>
    </source>
</evidence>
<dbReference type="InterPro" id="IPR000387">
    <property type="entry name" value="Tyr_Pase_dom"/>
</dbReference>
<dbReference type="Proteomes" id="UP000023152">
    <property type="component" value="Unassembled WGS sequence"/>
</dbReference>
<gene>
    <name evidence="7" type="ORF">RFI_21441</name>
</gene>
<evidence type="ECO:0000259" key="5">
    <source>
        <dbReference type="PROSITE" id="PS50054"/>
    </source>
</evidence>
<evidence type="ECO:0000259" key="6">
    <source>
        <dbReference type="PROSITE" id="PS50056"/>
    </source>
</evidence>
<comment type="similarity">
    <text evidence="1">Belongs to the protein-tyrosine phosphatase family. Non-receptor class dual specificity subfamily.</text>
</comment>
<evidence type="ECO:0000313" key="7">
    <source>
        <dbReference type="EMBL" id="ETO15923.1"/>
    </source>
</evidence>
<dbReference type="GO" id="GO:0043409">
    <property type="term" value="P:negative regulation of MAPK cascade"/>
    <property type="evidence" value="ECO:0007669"/>
    <property type="project" value="TreeGrafter"/>
</dbReference>
<keyword evidence="8" id="KW-1185">Reference proteome</keyword>
<dbReference type="AlphaFoldDB" id="X6MPL7"/>
<dbReference type="GO" id="GO:0008330">
    <property type="term" value="F:protein tyrosine/threonine phosphatase activity"/>
    <property type="evidence" value="ECO:0007669"/>
    <property type="project" value="TreeGrafter"/>
</dbReference>
<dbReference type="CDD" id="cd14498">
    <property type="entry name" value="DSP"/>
    <property type="match status" value="1"/>
</dbReference>
<dbReference type="InterPro" id="IPR020422">
    <property type="entry name" value="TYR_PHOSPHATASE_DUAL_dom"/>
</dbReference>
<dbReference type="GO" id="GO:0005737">
    <property type="term" value="C:cytoplasm"/>
    <property type="evidence" value="ECO:0007669"/>
    <property type="project" value="TreeGrafter"/>
</dbReference>
<evidence type="ECO:0000256" key="2">
    <source>
        <dbReference type="ARBA" id="ARBA00013064"/>
    </source>
</evidence>
<dbReference type="PROSITE" id="PS00383">
    <property type="entry name" value="TYR_PHOSPHATASE_1"/>
    <property type="match status" value="1"/>
</dbReference>
<feature type="domain" description="Tyrosine specific protein phosphatases" evidence="6">
    <location>
        <begin position="111"/>
        <end position="169"/>
    </location>
</feature>
<dbReference type="InterPro" id="IPR016130">
    <property type="entry name" value="Tyr_Pase_AS"/>
</dbReference>
<sequence>MWVLKQLDKKKPVSPEKIHIVENLGSLFDYVNFHERVPTKKKEDCTGEYGRLHIGALSATEKKFHDDLLQCDITVVISFSNNGVPQSHQHEKITYHWFQNVVDREDFPIKQVFHKAYKLIDETLFEHKKSVLVHCNMGVSRSATIVIAYLIKKCCLNYQEAYTLLKQCRKEINPNRGFVKQLLEWEKECNDSKEDS</sequence>
<proteinExistence type="inferred from homology"/>
<dbReference type="GO" id="GO:0017017">
    <property type="term" value="F:MAP kinase tyrosine/serine/threonine phosphatase activity"/>
    <property type="evidence" value="ECO:0007669"/>
    <property type="project" value="TreeGrafter"/>
</dbReference>
<dbReference type="PANTHER" id="PTHR10159">
    <property type="entry name" value="DUAL SPECIFICITY PROTEIN PHOSPHATASE"/>
    <property type="match status" value="1"/>
</dbReference>
<dbReference type="Gene3D" id="3.90.190.10">
    <property type="entry name" value="Protein tyrosine phosphatase superfamily"/>
    <property type="match status" value="1"/>
</dbReference>
<feature type="domain" description="Tyrosine-protein phosphatase" evidence="5">
    <location>
        <begin position="44"/>
        <end position="191"/>
    </location>
</feature>
<name>X6MPL7_RETFI</name>
<comment type="caution">
    <text evidence="7">The sequence shown here is derived from an EMBL/GenBank/DDBJ whole genome shotgun (WGS) entry which is preliminary data.</text>
</comment>
<dbReference type="PROSITE" id="PS50056">
    <property type="entry name" value="TYR_PHOSPHATASE_2"/>
    <property type="match status" value="1"/>
</dbReference>